<reference evidence="3 4" key="1">
    <citation type="submission" date="2017-09" db="EMBL/GenBank/DDBJ databases">
        <title>Bacterial strain isolated from the female urinary microbiota.</title>
        <authorList>
            <person name="Thomas-White K."/>
            <person name="Kumar N."/>
            <person name="Forster S."/>
            <person name="Putonti C."/>
            <person name="Lawley T."/>
            <person name="Wolfe A.J."/>
        </authorList>
    </citation>
    <scope>NUCLEOTIDE SEQUENCE [LARGE SCALE GENOMIC DNA]</scope>
    <source>
        <strain evidence="3 4">UMB0744</strain>
    </source>
</reference>
<dbReference type="Pfam" id="PF04221">
    <property type="entry name" value="RelB"/>
    <property type="match status" value="1"/>
</dbReference>
<dbReference type="Gene3D" id="1.10.1220.10">
    <property type="entry name" value="Met repressor-like"/>
    <property type="match status" value="1"/>
</dbReference>
<dbReference type="InterPro" id="IPR013321">
    <property type="entry name" value="Arc_rbn_hlx_hlx"/>
</dbReference>
<organism evidence="3 4">
    <name type="scientific">Varibaculum cambriense</name>
    <dbReference type="NCBI Taxonomy" id="184870"/>
    <lineage>
        <taxon>Bacteria</taxon>
        <taxon>Bacillati</taxon>
        <taxon>Actinomycetota</taxon>
        <taxon>Actinomycetes</taxon>
        <taxon>Actinomycetales</taxon>
        <taxon>Actinomycetaceae</taxon>
        <taxon>Varibaculum</taxon>
    </lineage>
</organism>
<proteinExistence type="inferred from homology"/>
<comment type="similarity">
    <text evidence="1">Belongs to the RelB/DinJ antitoxin family.</text>
</comment>
<dbReference type="InterPro" id="IPR007337">
    <property type="entry name" value="RelB/DinJ"/>
</dbReference>
<sequence>MVTVKTASVNVRIQENVKAKAEEILDTMGVSRATAIDMFYRQIIMHNGIPFPLTIPSELPSRDALDEKKFNALMSAGYSQALSGDSYGIDEVFDDLGKNL</sequence>
<dbReference type="Proteomes" id="UP000243201">
    <property type="component" value="Unassembled WGS sequence"/>
</dbReference>
<dbReference type="EMBL" id="PNGC01000001">
    <property type="protein sequence ID" value="PMB90338.1"/>
    <property type="molecule type" value="Genomic_DNA"/>
</dbReference>
<dbReference type="NCBIfam" id="TIGR02384">
    <property type="entry name" value="RelB_DinJ"/>
    <property type="match status" value="1"/>
</dbReference>
<keyword evidence="2" id="KW-1277">Toxin-antitoxin system</keyword>
<evidence type="ECO:0000256" key="1">
    <source>
        <dbReference type="ARBA" id="ARBA00010562"/>
    </source>
</evidence>
<dbReference type="PANTHER" id="PTHR38781">
    <property type="entry name" value="ANTITOXIN DINJ-RELATED"/>
    <property type="match status" value="1"/>
</dbReference>
<evidence type="ECO:0000313" key="3">
    <source>
        <dbReference type="EMBL" id="PMB90338.1"/>
    </source>
</evidence>
<keyword evidence="4" id="KW-1185">Reference proteome</keyword>
<accession>A0ABX4UQ05</accession>
<comment type="caution">
    <text evidence="3">The sequence shown here is derived from an EMBL/GenBank/DDBJ whole genome shotgun (WGS) entry which is preliminary data.</text>
</comment>
<name>A0ABX4UQ05_9ACTO</name>
<gene>
    <name evidence="3" type="ORF">CJ240_00920</name>
</gene>
<evidence type="ECO:0000256" key="2">
    <source>
        <dbReference type="ARBA" id="ARBA00022649"/>
    </source>
</evidence>
<dbReference type="PANTHER" id="PTHR38781:SF1">
    <property type="entry name" value="ANTITOXIN DINJ-RELATED"/>
    <property type="match status" value="1"/>
</dbReference>
<protein>
    <submittedName>
        <fullName evidence="3">Type II toxin-antitoxin system antitoxin, RelB/DinJ family</fullName>
    </submittedName>
</protein>
<evidence type="ECO:0000313" key="4">
    <source>
        <dbReference type="Proteomes" id="UP000243201"/>
    </source>
</evidence>